<protein>
    <submittedName>
        <fullName evidence="1">Uncharacterized protein</fullName>
    </submittedName>
</protein>
<name>A0A0E9X8U6_ANGAN</name>
<organism evidence="1">
    <name type="scientific">Anguilla anguilla</name>
    <name type="common">European freshwater eel</name>
    <name type="synonym">Muraena anguilla</name>
    <dbReference type="NCBI Taxonomy" id="7936"/>
    <lineage>
        <taxon>Eukaryota</taxon>
        <taxon>Metazoa</taxon>
        <taxon>Chordata</taxon>
        <taxon>Craniata</taxon>
        <taxon>Vertebrata</taxon>
        <taxon>Euteleostomi</taxon>
        <taxon>Actinopterygii</taxon>
        <taxon>Neopterygii</taxon>
        <taxon>Teleostei</taxon>
        <taxon>Anguilliformes</taxon>
        <taxon>Anguillidae</taxon>
        <taxon>Anguilla</taxon>
    </lineage>
</organism>
<reference evidence="1" key="1">
    <citation type="submission" date="2014-11" db="EMBL/GenBank/DDBJ databases">
        <authorList>
            <person name="Amaro Gonzalez C."/>
        </authorList>
    </citation>
    <scope>NUCLEOTIDE SEQUENCE</scope>
</reference>
<proteinExistence type="predicted"/>
<accession>A0A0E9X8U6</accession>
<evidence type="ECO:0000313" key="1">
    <source>
        <dbReference type="EMBL" id="JAH99034.1"/>
    </source>
</evidence>
<dbReference type="AlphaFoldDB" id="A0A0E9X8U6"/>
<dbReference type="EMBL" id="GBXM01009543">
    <property type="protein sequence ID" value="JAH99034.1"/>
    <property type="molecule type" value="Transcribed_RNA"/>
</dbReference>
<reference evidence="1" key="2">
    <citation type="journal article" date="2015" name="Fish Shellfish Immunol.">
        <title>Early steps in the European eel (Anguilla anguilla)-Vibrio vulnificus interaction in the gills: Role of the RtxA13 toxin.</title>
        <authorList>
            <person name="Callol A."/>
            <person name="Pajuelo D."/>
            <person name="Ebbesson L."/>
            <person name="Teles M."/>
            <person name="MacKenzie S."/>
            <person name="Amaro C."/>
        </authorList>
    </citation>
    <scope>NUCLEOTIDE SEQUENCE</scope>
</reference>
<sequence length="64" mass="7297">MWSLNVNRYNTGRQSCISVTNTVLTMAHHTYISAVGSAQFFLGLHLKPCHATDFVFEYFPPKTF</sequence>